<keyword evidence="2" id="KW-1185">Reference proteome</keyword>
<dbReference type="HOGENOM" id="CLU_2681413_0_0_11"/>
<gene>
    <name evidence="1" type="ORF">H924_10665</name>
</gene>
<sequence length="74" mass="7953">MVGELVLPFTFACNFAPANMEVAMHAYRESFVPSETLEKPYVIGAIRVFAADSQAEAERLATTSGAGVIMGKLE</sequence>
<dbReference type="GO" id="GO:0016705">
    <property type="term" value="F:oxidoreductase activity, acting on paired donors, with incorporation or reduction of molecular oxygen"/>
    <property type="evidence" value="ECO:0007669"/>
    <property type="project" value="InterPro"/>
</dbReference>
<name>M1TTM9_9CORY</name>
<dbReference type="InterPro" id="IPR036661">
    <property type="entry name" value="Luciferase-like_sf"/>
</dbReference>
<dbReference type="PATRIC" id="fig|1121353.3.peg.2177"/>
<accession>M1TTM9</accession>
<dbReference type="EMBL" id="CP004354">
    <property type="protein sequence ID" value="AGG67561.1"/>
    <property type="molecule type" value="Genomic_DNA"/>
</dbReference>
<dbReference type="AlphaFoldDB" id="M1TTM9"/>
<dbReference type="Gene3D" id="3.20.20.30">
    <property type="entry name" value="Luciferase-like domain"/>
    <property type="match status" value="1"/>
</dbReference>
<dbReference type="SUPFAM" id="SSF51679">
    <property type="entry name" value="Bacterial luciferase-like"/>
    <property type="match status" value="1"/>
</dbReference>
<dbReference type="KEGG" id="ccn:H924_10665"/>
<evidence type="ECO:0000313" key="2">
    <source>
        <dbReference type="Proteomes" id="UP000011760"/>
    </source>
</evidence>
<organism evidence="1 2">
    <name type="scientific">Corynebacterium callunae DSM 20147</name>
    <dbReference type="NCBI Taxonomy" id="1121353"/>
    <lineage>
        <taxon>Bacteria</taxon>
        <taxon>Bacillati</taxon>
        <taxon>Actinomycetota</taxon>
        <taxon>Actinomycetes</taxon>
        <taxon>Mycobacteriales</taxon>
        <taxon>Corynebacteriaceae</taxon>
        <taxon>Corynebacterium</taxon>
    </lineage>
</organism>
<dbReference type="Proteomes" id="UP000011760">
    <property type="component" value="Chromosome"/>
</dbReference>
<evidence type="ECO:0000313" key="1">
    <source>
        <dbReference type="EMBL" id="AGG67561.1"/>
    </source>
</evidence>
<proteinExistence type="predicted"/>
<dbReference type="eggNOG" id="COG2141">
    <property type="taxonomic scope" value="Bacteria"/>
</dbReference>
<reference evidence="1 2" key="1">
    <citation type="submission" date="2013-02" db="EMBL/GenBank/DDBJ databases">
        <title>The complete genome sequence of Corynebacterium callunae DSM 20147.</title>
        <authorList>
            <person name="Ruckert C."/>
            <person name="Albersmeier A."/>
            <person name="Kalinowski J."/>
        </authorList>
    </citation>
    <scope>NUCLEOTIDE SEQUENCE [LARGE SCALE GENOMIC DNA]</scope>
    <source>
        <strain evidence="1 2">DSM 20147</strain>
    </source>
</reference>
<protein>
    <submittedName>
        <fullName evidence="1">Coenzyme F420-dependent N5,N10-methylene tetrahydromethanopterin reductase</fullName>
    </submittedName>
</protein>